<keyword evidence="2" id="KW-0805">Transcription regulation</keyword>
<protein>
    <recommendedName>
        <fullName evidence="8">Transcription factor domain-containing protein</fullName>
    </recommendedName>
</protein>
<keyword evidence="3" id="KW-0804">Transcription</keyword>
<proteinExistence type="predicted"/>
<feature type="region of interest" description="Disordered" evidence="5">
    <location>
        <begin position="351"/>
        <end position="389"/>
    </location>
</feature>
<name>A0AAD6HTX0_9EURO</name>
<keyword evidence="4" id="KW-0539">Nucleus</keyword>
<comment type="caution">
    <text evidence="6">The sequence shown here is derived from an EMBL/GenBank/DDBJ whole genome shotgun (WGS) entry which is preliminary data.</text>
</comment>
<dbReference type="PANTHER" id="PTHR31001:SF87">
    <property type="entry name" value="COL-21"/>
    <property type="match status" value="1"/>
</dbReference>
<dbReference type="GO" id="GO:0005634">
    <property type="term" value="C:nucleus"/>
    <property type="evidence" value="ECO:0007669"/>
    <property type="project" value="UniProtKB-SubCell"/>
</dbReference>
<evidence type="ECO:0000256" key="4">
    <source>
        <dbReference type="ARBA" id="ARBA00023242"/>
    </source>
</evidence>
<comment type="subcellular location">
    <subcellularLocation>
        <location evidence="1">Nucleus</location>
    </subcellularLocation>
</comment>
<evidence type="ECO:0000256" key="1">
    <source>
        <dbReference type="ARBA" id="ARBA00004123"/>
    </source>
</evidence>
<keyword evidence="7" id="KW-1185">Reference proteome</keyword>
<evidence type="ECO:0000256" key="5">
    <source>
        <dbReference type="SAM" id="MobiDB-lite"/>
    </source>
</evidence>
<gene>
    <name evidence="6" type="ORF">N7493_001289</name>
</gene>
<accession>A0AAD6HTX0</accession>
<evidence type="ECO:0000313" key="6">
    <source>
        <dbReference type="EMBL" id="KAJ5738134.1"/>
    </source>
</evidence>
<dbReference type="PANTHER" id="PTHR31001">
    <property type="entry name" value="UNCHARACTERIZED TRANSCRIPTIONAL REGULATORY PROTEIN"/>
    <property type="match status" value="1"/>
</dbReference>
<evidence type="ECO:0008006" key="8">
    <source>
        <dbReference type="Google" id="ProtNLM"/>
    </source>
</evidence>
<sequence length="597" mass="66656">MTAPNENTRGDAQRRANWEPSIKLYWIARRATLITAAIEPESLEALVAEFLTFQYLMYIHDRRISEAWNILGMTVRMAQGIGCHRDVPYKQSYGEGYGATFSTQTTKPSNFEFCAHYKSLPKPRPLTEPTSATFLILRCRLARLTGRIADHFQRLDRAGTYAEVSQLDQELLEFAQSLPSHFGVENTNESLDGVIKGLSLSRYMLGTEIMMIRIMLHATPVVLVPIVERRVSPVAASVPLTQEIAHLDHLQRKKFRQHRAQQHDSIFTGTFREFNAAVIAGIAAIIFPHGQDAHTMRLIMRTFLERHPVNQRKTESKASQKEIAIIYTLYRRAMHVLKNLQWRTPGDGDPIDHLLGVDSPAAECGANDPRDRGQSQISQGRYPDDVEENDDLLERSDYGEERSTAILVRDIFAAMVKHKILPGGQTAAPTAAPSPQPEPVQQPLLYNEVSGNSMYGMETPDSHGSCHPSWTQNSSATPTISSPSFQVSSLQPQSTMFMNRAPMVSTNEHHLPEFDLQAVFDVWLSANASVNPYPPSSSNLPLTNLAYEQLGEFGDVWNSTSLHDSSTLDGIGNTTIRSANEAHGNLGYDLWQGMTGE</sequence>
<organism evidence="6 7">
    <name type="scientific">Penicillium malachiteum</name>
    <dbReference type="NCBI Taxonomy" id="1324776"/>
    <lineage>
        <taxon>Eukaryota</taxon>
        <taxon>Fungi</taxon>
        <taxon>Dikarya</taxon>
        <taxon>Ascomycota</taxon>
        <taxon>Pezizomycotina</taxon>
        <taxon>Eurotiomycetes</taxon>
        <taxon>Eurotiomycetidae</taxon>
        <taxon>Eurotiales</taxon>
        <taxon>Aspergillaceae</taxon>
        <taxon>Penicillium</taxon>
    </lineage>
</organism>
<dbReference type="EMBL" id="JAQJAN010000002">
    <property type="protein sequence ID" value="KAJ5738134.1"/>
    <property type="molecule type" value="Genomic_DNA"/>
</dbReference>
<evidence type="ECO:0000313" key="7">
    <source>
        <dbReference type="Proteomes" id="UP001215712"/>
    </source>
</evidence>
<dbReference type="CDD" id="cd12148">
    <property type="entry name" value="fungal_TF_MHR"/>
    <property type="match status" value="1"/>
</dbReference>
<evidence type="ECO:0000256" key="2">
    <source>
        <dbReference type="ARBA" id="ARBA00023015"/>
    </source>
</evidence>
<dbReference type="AlphaFoldDB" id="A0AAD6HTX0"/>
<dbReference type="InterPro" id="IPR050613">
    <property type="entry name" value="Sec_Metabolite_Reg"/>
</dbReference>
<reference evidence="6" key="2">
    <citation type="submission" date="2023-01" db="EMBL/GenBank/DDBJ databases">
        <authorList>
            <person name="Petersen C."/>
        </authorList>
    </citation>
    <scope>NUCLEOTIDE SEQUENCE</scope>
    <source>
        <strain evidence="6">IBT 17514</strain>
    </source>
</reference>
<dbReference type="Proteomes" id="UP001215712">
    <property type="component" value="Unassembled WGS sequence"/>
</dbReference>
<feature type="compositionally biased region" description="Polar residues" evidence="5">
    <location>
        <begin position="468"/>
        <end position="486"/>
    </location>
</feature>
<feature type="region of interest" description="Disordered" evidence="5">
    <location>
        <begin position="459"/>
        <end position="486"/>
    </location>
</feature>
<reference evidence="6" key="1">
    <citation type="journal article" date="2023" name="IMA Fungus">
        <title>Comparative genomic study of the Penicillium genus elucidates a diverse pangenome and 15 lateral gene transfer events.</title>
        <authorList>
            <person name="Petersen C."/>
            <person name="Sorensen T."/>
            <person name="Nielsen M.R."/>
            <person name="Sondergaard T.E."/>
            <person name="Sorensen J.L."/>
            <person name="Fitzpatrick D.A."/>
            <person name="Frisvad J.C."/>
            <person name="Nielsen K.L."/>
        </authorList>
    </citation>
    <scope>NUCLEOTIDE SEQUENCE</scope>
    <source>
        <strain evidence="6">IBT 17514</strain>
    </source>
</reference>
<evidence type="ECO:0000256" key="3">
    <source>
        <dbReference type="ARBA" id="ARBA00023163"/>
    </source>
</evidence>